<evidence type="ECO:0000259" key="2">
    <source>
        <dbReference type="Pfam" id="PF10159"/>
    </source>
</evidence>
<feature type="region of interest" description="Disordered" evidence="1">
    <location>
        <begin position="117"/>
        <end position="211"/>
    </location>
</feature>
<protein>
    <submittedName>
        <fullName evidence="3">Kinase phosphorylation protein, putative</fullName>
    </submittedName>
</protein>
<dbReference type="InterPro" id="IPR039207">
    <property type="entry name" value="MMTAG2-like"/>
</dbReference>
<evidence type="ECO:0000313" key="4">
    <source>
        <dbReference type="EMBL" id="SVP93216.1"/>
    </source>
</evidence>
<dbReference type="Pfam" id="PF10159">
    <property type="entry name" value="MMtag"/>
    <property type="match status" value="1"/>
</dbReference>
<proteinExistence type="predicted"/>
<keyword evidence="3" id="KW-0808">Transferase</keyword>
<gene>
    <name evidence="4" type="ORF">TAT_000220400</name>
    <name evidence="3" type="ORF">TAV_000220400</name>
</gene>
<dbReference type="PANTHER" id="PTHR14580">
    <property type="entry name" value="MULTIPLE MYELOMA TUMOR-ASSOCIATED PROTEIN 2 FAMILY MEMBER"/>
    <property type="match status" value="1"/>
</dbReference>
<dbReference type="EMBL" id="UIVT01000003">
    <property type="protein sequence ID" value="SVP93216.1"/>
    <property type="molecule type" value="Genomic_DNA"/>
</dbReference>
<dbReference type="AlphaFoldDB" id="A0A3B0N7W7"/>
<feature type="compositionally biased region" description="Basic residues" evidence="1">
    <location>
        <begin position="136"/>
        <end position="174"/>
    </location>
</feature>
<evidence type="ECO:0000256" key="1">
    <source>
        <dbReference type="SAM" id="MobiDB-lite"/>
    </source>
</evidence>
<feature type="domain" description="Multiple myeloma tumor-associated protein 2-like N-terminal" evidence="2">
    <location>
        <begin position="12"/>
        <end position="88"/>
    </location>
</feature>
<feature type="compositionally biased region" description="Basic residues" evidence="1">
    <location>
        <begin position="181"/>
        <end position="211"/>
    </location>
</feature>
<reference evidence="3" key="1">
    <citation type="submission" date="2018-07" db="EMBL/GenBank/DDBJ databases">
        <authorList>
            <person name="Quirk P.G."/>
            <person name="Krulwich T.A."/>
        </authorList>
    </citation>
    <scope>NUCLEOTIDE SEQUENCE</scope>
    <source>
        <strain evidence="3">Anand</strain>
    </source>
</reference>
<evidence type="ECO:0000313" key="3">
    <source>
        <dbReference type="EMBL" id="SVP92411.1"/>
    </source>
</evidence>
<dbReference type="InterPro" id="IPR019315">
    <property type="entry name" value="MMTA2_N"/>
</dbReference>
<keyword evidence="3" id="KW-0418">Kinase</keyword>
<dbReference type="PANTHER" id="PTHR14580:SF0">
    <property type="entry name" value="MULTIPLE MYELOMA TUMOR-ASSOCIATED PROTEIN 2"/>
    <property type="match status" value="1"/>
</dbReference>
<dbReference type="GO" id="GO:0016301">
    <property type="term" value="F:kinase activity"/>
    <property type="evidence" value="ECO:0007669"/>
    <property type="project" value="UniProtKB-KW"/>
</dbReference>
<sequence length="211" mass="25432">MIDLKLSPPREGTRGGREQFKWEELKSHDLKDREHYLGHSVKVGLLERKNKFYKHDWYMKRGSETQSDLDEAELTRLYEQEIMQEMLGTKPKRLMLLKSKPTDPQLLKQLLAETNKSLEKDNLEKPASDKSSHSRTLSRSRSRNSRSRSKSISKLKHERGRRGRDKDSHRRHSHRSEYRKNRTSSRSRVRDRRRNSRSSSHDRHRRHRHRY</sequence>
<organism evidence="3">
    <name type="scientific">Theileria annulata</name>
    <dbReference type="NCBI Taxonomy" id="5874"/>
    <lineage>
        <taxon>Eukaryota</taxon>
        <taxon>Sar</taxon>
        <taxon>Alveolata</taxon>
        <taxon>Apicomplexa</taxon>
        <taxon>Aconoidasida</taxon>
        <taxon>Piroplasmida</taxon>
        <taxon>Theileriidae</taxon>
        <taxon>Theileria</taxon>
    </lineage>
</organism>
<dbReference type="VEuPathDB" id="PiroplasmaDB:TA02570"/>
<name>A0A3B0N7W7_THEAN</name>
<feature type="compositionally biased region" description="Basic and acidic residues" evidence="1">
    <location>
        <begin position="117"/>
        <end position="132"/>
    </location>
</feature>
<accession>A0A3B0N7W7</accession>
<dbReference type="EMBL" id="UIVS01000003">
    <property type="protein sequence ID" value="SVP92411.1"/>
    <property type="molecule type" value="Genomic_DNA"/>
</dbReference>